<evidence type="ECO:0000313" key="3">
    <source>
        <dbReference type="Proteomes" id="UP000641932"/>
    </source>
</evidence>
<organism evidence="2 3">
    <name type="scientific">Wenjunlia tyrosinilytica</name>
    <dbReference type="NCBI Taxonomy" id="1544741"/>
    <lineage>
        <taxon>Bacteria</taxon>
        <taxon>Bacillati</taxon>
        <taxon>Actinomycetota</taxon>
        <taxon>Actinomycetes</taxon>
        <taxon>Kitasatosporales</taxon>
        <taxon>Streptomycetaceae</taxon>
        <taxon>Wenjunlia</taxon>
    </lineage>
</organism>
<sequence length="332" mass="35369">MNTMRRKRERRSDSQPTDESSIGPEQRSDAQVLITADGRSTLDGTPLRPDEGESLEDAVLNTLHRRAIERNAPVEAAVHDGREGSTTRIEVAPDGSSRLLEHIPLPAVRPAPRHAVNPPPDTSSPPPAPGPAPAPAPEPPAAPIGPSHAEPVSADPANGRPPRRTASIPDELLQPVARVNEAVANGRLDFAASLVSHLVARTSQAHGAEHEYVLNLLELRSYVSHLRGDHQFAAATCLHLARIRLQQGDPRVHQDLVRAASSWWLMEDPVAAVETGRHLVEVWTRTEAALGPATGAGPGPEPARRHLDDLLAQVTGPGASDTSHAGLAHVPS</sequence>
<feature type="region of interest" description="Disordered" evidence="1">
    <location>
        <begin position="1"/>
        <end position="54"/>
    </location>
</feature>
<accession>A0A917ZUA9</accession>
<name>A0A917ZUA9_9ACTN</name>
<keyword evidence="3" id="KW-1185">Reference proteome</keyword>
<dbReference type="AlphaFoldDB" id="A0A917ZUA9"/>
<comment type="caution">
    <text evidence="2">The sequence shown here is derived from an EMBL/GenBank/DDBJ whole genome shotgun (WGS) entry which is preliminary data.</text>
</comment>
<evidence type="ECO:0000313" key="2">
    <source>
        <dbReference type="EMBL" id="GGO95739.1"/>
    </source>
</evidence>
<dbReference type="Proteomes" id="UP000641932">
    <property type="component" value="Unassembled WGS sequence"/>
</dbReference>
<reference evidence="2" key="1">
    <citation type="journal article" date="2014" name="Int. J. Syst. Evol. Microbiol.">
        <title>Complete genome sequence of Corynebacterium casei LMG S-19264T (=DSM 44701T), isolated from a smear-ripened cheese.</title>
        <authorList>
            <consortium name="US DOE Joint Genome Institute (JGI-PGF)"/>
            <person name="Walter F."/>
            <person name="Albersmeier A."/>
            <person name="Kalinowski J."/>
            <person name="Ruckert C."/>
        </authorList>
    </citation>
    <scope>NUCLEOTIDE SEQUENCE</scope>
    <source>
        <strain evidence="2">CGMCC 4.7201</strain>
    </source>
</reference>
<dbReference type="RefSeq" id="WP_189134376.1">
    <property type="nucleotide sequence ID" value="NZ_BMMS01000026.1"/>
</dbReference>
<proteinExistence type="predicted"/>
<feature type="compositionally biased region" description="Pro residues" evidence="1">
    <location>
        <begin position="117"/>
        <end position="143"/>
    </location>
</feature>
<gene>
    <name evidence="2" type="ORF">GCM10012280_53630</name>
</gene>
<evidence type="ECO:0000256" key="1">
    <source>
        <dbReference type="SAM" id="MobiDB-lite"/>
    </source>
</evidence>
<feature type="region of interest" description="Disordered" evidence="1">
    <location>
        <begin position="70"/>
        <end position="97"/>
    </location>
</feature>
<protein>
    <submittedName>
        <fullName evidence="2">Uncharacterized protein</fullName>
    </submittedName>
</protein>
<dbReference type="EMBL" id="BMMS01000026">
    <property type="protein sequence ID" value="GGO95739.1"/>
    <property type="molecule type" value="Genomic_DNA"/>
</dbReference>
<feature type="region of interest" description="Disordered" evidence="1">
    <location>
        <begin position="109"/>
        <end position="172"/>
    </location>
</feature>
<reference evidence="2" key="2">
    <citation type="submission" date="2020-09" db="EMBL/GenBank/DDBJ databases">
        <authorList>
            <person name="Sun Q."/>
            <person name="Zhou Y."/>
        </authorList>
    </citation>
    <scope>NUCLEOTIDE SEQUENCE</scope>
    <source>
        <strain evidence="2">CGMCC 4.7201</strain>
    </source>
</reference>